<evidence type="ECO:0000313" key="13">
    <source>
        <dbReference type="EMBL" id="ARU59547.1"/>
    </source>
</evidence>
<proteinExistence type="inferred from homology"/>
<dbReference type="KEGG" id="ome:OLMES_5567"/>
<dbReference type="Proteomes" id="UP000196027">
    <property type="component" value="Chromosome"/>
</dbReference>
<keyword evidence="14" id="KW-1185">Reference proteome</keyword>
<evidence type="ECO:0000313" key="14">
    <source>
        <dbReference type="Proteomes" id="UP000196027"/>
    </source>
</evidence>
<dbReference type="InterPro" id="IPR010139">
    <property type="entry name" value="Imidazole-glycPsynth_HisH"/>
</dbReference>
<comment type="pathway">
    <text evidence="1 10">Amino-acid biosynthesis; L-histidine biosynthesis; L-histidine from 5-phospho-alpha-D-ribose 1-diphosphate: step 5/9.</text>
</comment>
<dbReference type="GO" id="GO:0005737">
    <property type="term" value="C:cytoplasm"/>
    <property type="evidence" value="ECO:0007669"/>
    <property type="project" value="UniProtKB-SubCell"/>
</dbReference>
<evidence type="ECO:0000256" key="8">
    <source>
        <dbReference type="ARBA" id="ARBA00047838"/>
    </source>
</evidence>
<accession>A0A1Y0IGE4</accession>
<sequence length="211" mass="22984">MIAIIDLDLGNLHSIDRAVQAVGGSALITDEVSVIRDADRLILPGVGSFKAGMSSLINKNLIGTILEHVDRKTPILGICLGMQLLMSRSEENGTCDGLDLIPGNVIHFSKFSEFNPANKVPHIGWSSLLARPTQSWSNTIFADVGEGEDCYFVHSYCVVPDNPEHILASTHYGEFEFPAAIRKNNVVGCQFHPEKSGQVGLKIINNFINNI</sequence>
<evidence type="ECO:0000256" key="9">
    <source>
        <dbReference type="ARBA" id="ARBA00049534"/>
    </source>
</evidence>
<reference evidence="13 14" key="1">
    <citation type="submission" date="2017-05" db="EMBL/GenBank/DDBJ databases">
        <title>Genomic insights into alkan degradation activity of Oleiphilus messinensis.</title>
        <authorList>
            <person name="Kozyavkin S.A."/>
            <person name="Slesarev A.I."/>
            <person name="Golyshin P.N."/>
            <person name="Korzhenkov A."/>
            <person name="Golyshina O.N."/>
            <person name="Toshchakov S.V."/>
        </authorList>
    </citation>
    <scope>NUCLEOTIDE SEQUENCE [LARGE SCALE GENOMIC DNA]</scope>
    <source>
        <strain evidence="13 14">ME102</strain>
    </source>
</reference>
<keyword evidence="5 10" id="KW-0315">Glutamine amidotransferase</keyword>
<dbReference type="PANTHER" id="PTHR42701:SF1">
    <property type="entry name" value="IMIDAZOLE GLYCEROL PHOSPHATE SYNTHASE SUBUNIT HISH"/>
    <property type="match status" value="1"/>
</dbReference>
<dbReference type="SUPFAM" id="SSF52317">
    <property type="entry name" value="Class I glutamine amidotransferase-like"/>
    <property type="match status" value="1"/>
</dbReference>
<feature type="domain" description="Glutamine amidotransferase" evidence="12">
    <location>
        <begin position="5"/>
        <end position="208"/>
    </location>
</feature>
<keyword evidence="10" id="KW-0963">Cytoplasm</keyword>
<feature type="active site" description="Nucleophile" evidence="10 11">
    <location>
        <position position="79"/>
    </location>
</feature>
<dbReference type="GO" id="GO:0004359">
    <property type="term" value="F:glutaminase activity"/>
    <property type="evidence" value="ECO:0007669"/>
    <property type="project" value="UniProtKB-EC"/>
</dbReference>
<evidence type="ECO:0000256" key="10">
    <source>
        <dbReference type="HAMAP-Rule" id="MF_00278"/>
    </source>
</evidence>
<dbReference type="InterPro" id="IPR017926">
    <property type="entry name" value="GATASE"/>
</dbReference>
<comment type="function">
    <text evidence="10">IGPS catalyzes the conversion of PRFAR and glutamine to IGP, AICAR and glutamate. The HisH subunit catalyzes the hydrolysis of glutamine to glutamate and ammonia as part of the synthesis of IGP and AICAR. The resulting ammonia molecule is channeled to the active site of HisF.</text>
</comment>
<comment type="catalytic activity">
    <reaction evidence="8 10">
        <text>5-[(5-phospho-1-deoxy-D-ribulos-1-ylimino)methylamino]-1-(5-phospho-beta-D-ribosyl)imidazole-4-carboxamide + L-glutamine = D-erythro-1-(imidazol-4-yl)glycerol 3-phosphate + 5-amino-1-(5-phospho-beta-D-ribosyl)imidazole-4-carboxamide + L-glutamate + H(+)</text>
        <dbReference type="Rhea" id="RHEA:24793"/>
        <dbReference type="ChEBI" id="CHEBI:15378"/>
        <dbReference type="ChEBI" id="CHEBI:29985"/>
        <dbReference type="ChEBI" id="CHEBI:58278"/>
        <dbReference type="ChEBI" id="CHEBI:58359"/>
        <dbReference type="ChEBI" id="CHEBI:58475"/>
        <dbReference type="ChEBI" id="CHEBI:58525"/>
        <dbReference type="EC" id="4.3.2.10"/>
    </reaction>
</comment>
<gene>
    <name evidence="10" type="primary">hisH</name>
    <name evidence="13" type="ORF">OLMES_5567</name>
</gene>
<keyword evidence="3 10" id="KW-0028">Amino-acid biosynthesis</keyword>
<name>A0A1Y0IGE4_9GAMM</name>
<keyword evidence="13" id="KW-0808">Transferase</keyword>
<evidence type="ECO:0000256" key="6">
    <source>
        <dbReference type="ARBA" id="ARBA00023102"/>
    </source>
</evidence>
<feature type="active site" evidence="10 11">
    <location>
        <position position="194"/>
    </location>
</feature>
<dbReference type="CDD" id="cd01748">
    <property type="entry name" value="GATase1_IGP_Synthase"/>
    <property type="match status" value="1"/>
</dbReference>
<dbReference type="EC" id="4.3.2.10" evidence="10"/>
<protein>
    <recommendedName>
        <fullName evidence="10">Imidazole glycerol phosphate synthase subunit HisH</fullName>
        <ecNumber evidence="10">4.3.2.10</ecNumber>
    </recommendedName>
    <alternativeName>
        <fullName evidence="10">IGP synthase glutaminase subunit</fullName>
        <ecNumber evidence="10">3.5.1.2</ecNumber>
    </alternativeName>
    <alternativeName>
        <fullName evidence="10">IGP synthase subunit HisH</fullName>
    </alternativeName>
    <alternativeName>
        <fullName evidence="10">ImGP synthase subunit HisH</fullName>
        <shortName evidence="10">IGPS subunit HisH</shortName>
    </alternativeName>
</protein>
<comment type="subunit">
    <text evidence="2 10">Heterodimer of HisH and HisF.</text>
</comment>
<dbReference type="OrthoDB" id="9807137at2"/>
<keyword evidence="4 10" id="KW-0378">Hydrolase</keyword>
<dbReference type="PROSITE" id="PS51273">
    <property type="entry name" value="GATASE_TYPE_1"/>
    <property type="match status" value="1"/>
</dbReference>
<dbReference type="NCBIfam" id="TIGR01855">
    <property type="entry name" value="IMP_synth_hisH"/>
    <property type="match status" value="1"/>
</dbReference>
<dbReference type="HAMAP" id="MF_00278">
    <property type="entry name" value="HisH"/>
    <property type="match status" value="1"/>
</dbReference>
<dbReference type="Pfam" id="PF00117">
    <property type="entry name" value="GATase"/>
    <property type="match status" value="1"/>
</dbReference>
<dbReference type="GO" id="GO:0016829">
    <property type="term" value="F:lyase activity"/>
    <property type="evidence" value="ECO:0007669"/>
    <property type="project" value="UniProtKB-KW"/>
</dbReference>
<evidence type="ECO:0000256" key="1">
    <source>
        <dbReference type="ARBA" id="ARBA00005091"/>
    </source>
</evidence>
<dbReference type="Gene3D" id="3.40.50.880">
    <property type="match status" value="1"/>
</dbReference>
<dbReference type="InterPro" id="IPR029062">
    <property type="entry name" value="Class_I_gatase-like"/>
</dbReference>
<comment type="subcellular location">
    <subcellularLocation>
        <location evidence="10">Cytoplasm</location>
    </subcellularLocation>
</comment>
<dbReference type="UniPathway" id="UPA00031">
    <property type="reaction ID" value="UER00010"/>
</dbReference>
<evidence type="ECO:0000256" key="11">
    <source>
        <dbReference type="PIRSR" id="PIRSR000495-1"/>
    </source>
</evidence>
<dbReference type="EMBL" id="CP021425">
    <property type="protein sequence ID" value="ARU59547.1"/>
    <property type="molecule type" value="Genomic_DNA"/>
</dbReference>
<dbReference type="GO" id="GO:0000105">
    <property type="term" value="P:L-histidine biosynthetic process"/>
    <property type="evidence" value="ECO:0007669"/>
    <property type="project" value="UniProtKB-UniRule"/>
</dbReference>
<keyword evidence="6 10" id="KW-0368">Histidine biosynthesis</keyword>
<dbReference type="GO" id="GO:0000107">
    <property type="term" value="F:imidazoleglycerol-phosphate synthase activity"/>
    <property type="evidence" value="ECO:0007669"/>
    <property type="project" value="UniProtKB-UniRule"/>
</dbReference>
<evidence type="ECO:0000256" key="4">
    <source>
        <dbReference type="ARBA" id="ARBA00022801"/>
    </source>
</evidence>
<keyword evidence="7 10" id="KW-0456">Lyase</keyword>
<organism evidence="13 14">
    <name type="scientific">Oleiphilus messinensis</name>
    <dbReference type="NCBI Taxonomy" id="141451"/>
    <lineage>
        <taxon>Bacteria</taxon>
        <taxon>Pseudomonadati</taxon>
        <taxon>Pseudomonadota</taxon>
        <taxon>Gammaproteobacteria</taxon>
        <taxon>Oceanospirillales</taxon>
        <taxon>Oleiphilaceae</taxon>
        <taxon>Oleiphilus</taxon>
    </lineage>
</organism>
<evidence type="ECO:0000256" key="3">
    <source>
        <dbReference type="ARBA" id="ARBA00022605"/>
    </source>
</evidence>
<comment type="catalytic activity">
    <reaction evidence="9 10">
        <text>L-glutamine + H2O = L-glutamate + NH4(+)</text>
        <dbReference type="Rhea" id="RHEA:15889"/>
        <dbReference type="ChEBI" id="CHEBI:15377"/>
        <dbReference type="ChEBI" id="CHEBI:28938"/>
        <dbReference type="ChEBI" id="CHEBI:29985"/>
        <dbReference type="ChEBI" id="CHEBI:58359"/>
        <dbReference type="EC" id="3.5.1.2"/>
    </reaction>
</comment>
<dbReference type="AlphaFoldDB" id="A0A1Y0IGE4"/>
<feature type="active site" evidence="10 11">
    <location>
        <position position="192"/>
    </location>
</feature>
<evidence type="ECO:0000256" key="5">
    <source>
        <dbReference type="ARBA" id="ARBA00022962"/>
    </source>
</evidence>
<dbReference type="EC" id="3.5.1.2" evidence="10"/>
<evidence type="ECO:0000256" key="2">
    <source>
        <dbReference type="ARBA" id="ARBA00011152"/>
    </source>
</evidence>
<dbReference type="PANTHER" id="PTHR42701">
    <property type="entry name" value="IMIDAZOLE GLYCEROL PHOSPHATE SYNTHASE SUBUNIT HISH"/>
    <property type="match status" value="1"/>
</dbReference>
<evidence type="ECO:0000256" key="7">
    <source>
        <dbReference type="ARBA" id="ARBA00023239"/>
    </source>
</evidence>
<dbReference type="RefSeq" id="WP_087464211.1">
    <property type="nucleotide sequence ID" value="NZ_CP021425.1"/>
</dbReference>
<evidence type="ECO:0000259" key="12">
    <source>
        <dbReference type="Pfam" id="PF00117"/>
    </source>
</evidence>
<dbReference type="PIRSF" id="PIRSF000495">
    <property type="entry name" value="Amidotransf_hisH"/>
    <property type="match status" value="1"/>
</dbReference>